<dbReference type="PANTHER" id="PTHR12415:SF4">
    <property type="entry name" value="TYROSYL-DNA PHOSPHODIESTERASE DOMAIN-CONTAINING PROTEIN"/>
    <property type="match status" value="1"/>
</dbReference>
<dbReference type="SUPFAM" id="SSF56024">
    <property type="entry name" value="Phospholipase D/nuclease"/>
    <property type="match status" value="2"/>
</dbReference>
<evidence type="ECO:0000256" key="3">
    <source>
        <dbReference type="SAM" id="MobiDB-lite"/>
    </source>
</evidence>
<feature type="compositionally biased region" description="Polar residues" evidence="3">
    <location>
        <begin position="23"/>
        <end position="33"/>
    </location>
</feature>
<name>A0AAX6MJX1_9PEZI</name>
<feature type="compositionally biased region" description="Low complexity" evidence="3">
    <location>
        <begin position="74"/>
        <end position="97"/>
    </location>
</feature>
<dbReference type="GO" id="GO:0003690">
    <property type="term" value="F:double-stranded DNA binding"/>
    <property type="evidence" value="ECO:0007669"/>
    <property type="project" value="TreeGrafter"/>
</dbReference>
<dbReference type="GO" id="GO:0017005">
    <property type="term" value="F:3'-tyrosyl-DNA phosphodiesterase activity"/>
    <property type="evidence" value="ECO:0007669"/>
    <property type="project" value="TreeGrafter"/>
</dbReference>
<evidence type="ECO:0000256" key="2">
    <source>
        <dbReference type="PIRSR" id="PIRSR610347-2"/>
    </source>
</evidence>
<feature type="active site" description="Nucleophile" evidence="1">
    <location>
        <position position="251"/>
    </location>
</feature>
<feature type="compositionally biased region" description="Basic and acidic residues" evidence="3">
    <location>
        <begin position="98"/>
        <end position="109"/>
    </location>
</feature>
<dbReference type="InterPro" id="IPR003903">
    <property type="entry name" value="UIM_dom"/>
</dbReference>
<dbReference type="PROSITE" id="PS50035">
    <property type="entry name" value="PLD"/>
    <property type="match status" value="1"/>
</dbReference>
<dbReference type="GO" id="GO:0003697">
    <property type="term" value="F:single-stranded DNA binding"/>
    <property type="evidence" value="ECO:0007669"/>
    <property type="project" value="TreeGrafter"/>
</dbReference>
<feature type="compositionally biased region" description="Acidic residues" evidence="3">
    <location>
        <begin position="37"/>
        <end position="48"/>
    </location>
</feature>
<evidence type="ECO:0000313" key="6">
    <source>
        <dbReference type="Proteomes" id="UP001369815"/>
    </source>
</evidence>
<feature type="domain" description="PLD phosphodiesterase" evidence="4">
    <location>
        <begin position="394"/>
        <end position="429"/>
    </location>
</feature>
<dbReference type="Proteomes" id="UP001369815">
    <property type="component" value="Unassembled WGS sequence"/>
</dbReference>
<reference evidence="5 6" key="1">
    <citation type="journal article" date="2024" name="Front Chem Biol">
        <title>Unveiling the potential of Daldinia eschscholtzii MFLUCC 19-0629 through bioactivity and bioinformatics studies for enhanced sustainable agriculture production.</title>
        <authorList>
            <person name="Brooks S."/>
            <person name="Weaver J.A."/>
            <person name="Klomchit A."/>
            <person name="Alharthi S.A."/>
            <person name="Onlamun T."/>
            <person name="Nurani R."/>
            <person name="Vong T.K."/>
            <person name="Alberti F."/>
            <person name="Greco C."/>
        </authorList>
    </citation>
    <scope>NUCLEOTIDE SEQUENCE [LARGE SCALE GENOMIC DNA]</scope>
    <source>
        <strain evidence="5">MFLUCC 19-0629</strain>
    </source>
</reference>
<dbReference type="PROSITE" id="PS50330">
    <property type="entry name" value="UIM"/>
    <property type="match status" value="1"/>
</dbReference>
<dbReference type="CDD" id="cd09122">
    <property type="entry name" value="PLDc_Tdp1_1"/>
    <property type="match status" value="1"/>
</dbReference>
<dbReference type="GO" id="GO:0005634">
    <property type="term" value="C:nucleus"/>
    <property type="evidence" value="ECO:0007669"/>
    <property type="project" value="InterPro"/>
</dbReference>
<comment type="caution">
    <text evidence="5">The sequence shown here is derived from an EMBL/GenBank/DDBJ whole genome shotgun (WGS) entry which is preliminary data.</text>
</comment>
<dbReference type="InterPro" id="IPR001736">
    <property type="entry name" value="PLipase_D/transphosphatidylase"/>
</dbReference>
<evidence type="ECO:0000259" key="4">
    <source>
        <dbReference type="PROSITE" id="PS50035"/>
    </source>
</evidence>
<dbReference type="Gene3D" id="3.30.870.10">
    <property type="entry name" value="Endonuclease Chain A"/>
    <property type="match status" value="2"/>
</dbReference>
<sequence>MDGLDDFGGDEDAALRYAIALSLQDTGNSSSKTPIEIESDDDGDDDDLDKGPTYPRITKEPEFHSGKLEPQIASLPKQSSVSQPSPSPAPSGLAALGLDRKKMEEERLARLRKRKAAEPEPESRDRRQRQKLDTEFVVGPATESGVHLPYPKGTVKKTWAKGFPRKDDIKIEEVLQKDELELAVISSFQWDEQWMLSKIDYKKTKIVCIAFASNEAQIIVTSQQEEMKANVPSGATIKFCFPPMMPTGNMHSKLQLLKFPSYLRVVVPSGNLVPYDWGETGVIENIVFLIDLPRVDNPKSATSTKLGLFAEELCYFLRAQGLEESLVSSLKNYDFSEADRYRFVHTIGGSHDIVGLVELRGGRNAAGTICVQSKWWDSASFPRELIRDCKSVRSGLLIHSKLMLVCHSDSNESKPAFAYLGSANVSESAWGRLVKERGTGNLKLTCRNWECGVIVPISPRDLAEDGSRPSSVSDFYGTIPVPMSIPGEAYGDIKSRRPWLFLEN</sequence>
<dbReference type="EMBL" id="JBANMG010000005">
    <property type="protein sequence ID" value="KAK6952743.1"/>
    <property type="molecule type" value="Genomic_DNA"/>
</dbReference>
<dbReference type="GO" id="GO:0006281">
    <property type="term" value="P:DNA repair"/>
    <property type="evidence" value="ECO:0007669"/>
    <property type="project" value="InterPro"/>
</dbReference>
<feature type="binding site" evidence="2">
    <location>
        <position position="253"/>
    </location>
    <ligand>
        <name>substrate</name>
    </ligand>
</feature>
<proteinExistence type="predicted"/>
<dbReference type="InterPro" id="IPR010347">
    <property type="entry name" value="Tdp1"/>
</dbReference>
<gene>
    <name evidence="5" type="ORF">Daesc_005037</name>
</gene>
<evidence type="ECO:0000313" key="5">
    <source>
        <dbReference type="EMBL" id="KAK6952743.1"/>
    </source>
</evidence>
<feature type="compositionally biased region" description="Basic and acidic residues" evidence="3">
    <location>
        <begin position="57"/>
        <end position="67"/>
    </location>
</feature>
<feature type="region of interest" description="Disordered" evidence="3">
    <location>
        <begin position="23"/>
        <end position="133"/>
    </location>
</feature>
<evidence type="ECO:0000256" key="1">
    <source>
        <dbReference type="PIRSR" id="PIRSR610347-1"/>
    </source>
</evidence>
<dbReference type="PANTHER" id="PTHR12415">
    <property type="entry name" value="TYROSYL-DNA PHOSPHODIESTERASE 1"/>
    <property type="match status" value="1"/>
</dbReference>
<dbReference type="AlphaFoldDB" id="A0AAX6MJX1"/>
<accession>A0AAX6MJX1</accession>
<dbReference type="Pfam" id="PF06087">
    <property type="entry name" value="Tyr-DNA_phospho"/>
    <property type="match status" value="2"/>
</dbReference>
<organism evidence="5 6">
    <name type="scientific">Daldinia eschscholtzii</name>
    <dbReference type="NCBI Taxonomy" id="292717"/>
    <lineage>
        <taxon>Eukaryota</taxon>
        <taxon>Fungi</taxon>
        <taxon>Dikarya</taxon>
        <taxon>Ascomycota</taxon>
        <taxon>Pezizomycotina</taxon>
        <taxon>Sordariomycetes</taxon>
        <taxon>Xylariomycetidae</taxon>
        <taxon>Xylariales</taxon>
        <taxon>Hypoxylaceae</taxon>
        <taxon>Daldinia</taxon>
    </lineage>
</organism>
<protein>
    <recommendedName>
        <fullName evidence="4">PLD phosphodiesterase domain-containing protein</fullName>
    </recommendedName>
</protein>
<keyword evidence="6" id="KW-1185">Reference proteome</keyword>
<feature type="compositionally biased region" description="Basic and acidic residues" evidence="3">
    <location>
        <begin position="116"/>
        <end position="133"/>
    </location>
</feature>